<proteinExistence type="predicted"/>
<sequence>MLKKVSISLIVVLTALTIFFYLYGNLKFAVMFGLIDITVIVFSILVWFNDKYYNEQISERIVSFPSKEMIKDILKKQSNMLRFDKFEEVEDGYKIYKGKHLVVEAIFEKDENGNILVADGRYVVKIKAPEYVLHNIDNEIWSHIGK</sequence>
<keyword evidence="1" id="KW-1133">Transmembrane helix</keyword>
<comment type="caution">
    <text evidence="2">The sequence shown here is derived from an EMBL/GenBank/DDBJ whole genome shotgun (WGS) entry which is preliminary data.</text>
</comment>
<feature type="transmembrane region" description="Helical" evidence="1">
    <location>
        <begin position="29"/>
        <end position="48"/>
    </location>
</feature>
<keyword evidence="1" id="KW-0472">Membrane</keyword>
<evidence type="ECO:0000256" key="1">
    <source>
        <dbReference type="SAM" id="Phobius"/>
    </source>
</evidence>
<gene>
    <name evidence="2" type="ORF">SULYE_1413</name>
</gene>
<evidence type="ECO:0000313" key="3">
    <source>
        <dbReference type="Proteomes" id="UP000005540"/>
    </source>
</evidence>
<feature type="transmembrane region" description="Helical" evidence="1">
    <location>
        <begin position="7"/>
        <end position="23"/>
    </location>
</feature>
<dbReference type="RefSeq" id="WP_007547747.1">
    <property type="nucleotide sequence ID" value="NZ_ABZS01000153.1"/>
</dbReference>
<dbReference type="EMBL" id="ABZS01000153">
    <property type="protein sequence ID" value="EEP60089.1"/>
    <property type="molecule type" value="Genomic_DNA"/>
</dbReference>
<dbReference type="OrthoDB" id="14438at2"/>
<organism evidence="2 3">
    <name type="scientific">Sulfurihydrogenibium yellowstonense SS-5</name>
    <dbReference type="NCBI Taxonomy" id="432331"/>
    <lineage>
        <taxon>Bacteria</taxon>
        <taxon>Pseudomonadati</taxon>
        <taxon>Aquificota</taxon>
        <taxon>Aquificia</taxon>
        <taxon>Aquificales</taxon>
        <taxon>Hydrogenothermaceae</taxon>
        <taxon>Sulfurihydrogenibium</taxon>
    </lineage>
</organism>
<reference evidence="2 3" key="1">
    <citation type="submission" date="2009-04" db="EMBL/GenBank/DDBJ databases">
        <authorList>
            <person name="Reysenbach A.-L."/>
            <person name="Heidelberg J.F."/>
            <person name="Nelson W.C."/>
        </authorList>
    </citation>
    <scope>NUCLEOTIDE SEQUENCE [LARGE SCALE GENOMIC DNA]</scope>
    <source>
        <strain evidence="2 3">SS-5</strain>
    </source>
</reference>
<keyword evidence="3" id="KW-1185">Reference proteome</keyword>
<name>C4FLF9_9AQUI</name>
<dbReference type="AlphaFoldDB" id="C4FLF9"/>
<protein>
    <submittedName>
        <fullName evidence="2">Uncharacterized protein</fullName>
    </submittedName>
</protein>
<evidence type="ECO:0000313" key="2">
    <source>
        <dbReference type="EMBL" id="EEP60089.1"/>
    </source>
</evidence>
<dbReference type="Proteomes" id="UP000005540">
    <property type="component" value="Unassembled WGS sequence"/>
</dbReference>
<keyword evidence="1" id="KW-0812">Transmembrane</keyword>
<accession>C4FLF9</accession>